<dbReference type="InterPro" id="IPR029063">
    <property type="entry name" value="SAM-dependent_MTases_sf"/>
</dbReference>
<organism evidence="1 2">
    <name type="scientific">Stenotrophomonas maltophilia</name>
    <name type="common">Pseudomonas maltophilia</name>
    <name type="synonym">Xanthomonas maltophilia</name>
    <dbReference type="NCBI Taxonomy" id="40324"/>
    <lineage>
        <taxon>Bacteria</taxon>
        <taxon>Pseudomonadati</taxon>
        <taxon>Pseudomonadota</taxon>
        <taxon>Gammaproteobacteria</taxon>
        <taxon>Lysobacterales</taxon>
        <taxon>Lysobacteraceae</taxon>
        <taxon>Stenotrophomonas</taxon>
        <taxon>Stenotrophomonas maltophilia group</taxon>
    </lineage>
</organism>
<dbReference type="EMBL" id="CP067993">
    <property type="protein sequence ID" value="QQQ42228.1"/>
    <property type="molecule type" value="Genomic_DNA"/>
</dbReference>
<keyword evidence="1" id="KW-0489">Methyltransferase</keyword>
<gene>
    <name evidence="1" type="ORF">JJL50_20185</name>
</gene>
<accession>A0ABD7C2M2</accession>
<sequence>MLLEKLSSLRESMGWVYGSEDLCVLLYSLVKRMRPRIVVELGTGFGVTAAWMAGALRENGGGVIHTYDNGSHFSSEPGIRFVEGLQGPFADLLREKAQDYPAFLKHVFQWAGVENHVVSNWQEIGFADIARAPAFDGGIDMVFSDFNHSQDSIQALLAAFLPRMAESASIFIDSASTQRLGYLTLEAVVDALNQNKIPRAFIKDRSEKGIEAILRIVQRSRFRLMHLLEARDRAQNSTAWISIEPVDVIPTAATFLH</sequence>
<dbReference type="Proteomes" id="UP000596095">
    <property type="component" value="Chromosome"/>
</dbReference>
<dbReference type="GO" id="GO:0008168">
    <property type="term" value="F:methyltransferase activity"/>
    <property type="evidence" value="ECO:0007669"/>
    <property type="project" value="UniProtKB-KW"/>
</dbReference>
<keyword evidence="1" id="KW-0808">Transferase</keyword>
<evidence type="ECO:0000313" key="1">
    <source>
        <dbReference type="EMBL" id="QQQ42228.1"/>
    </source>
</evidence>
<evidence type="ECO:0000313" key="2">
    <source>
        <dbReference type="Proteomes" id="UP000596095"/>
    </source>
</evidence>
<name>A0ABD7C2M2_STEMA</name>
<reference evidence="1 2" key="1">
    <citation type="submission" date="2021-01" db="EMBL/GenBank/DDBJ databases">
        <title>Genome Characterization of a novel Stenotrophomonas isolate with high keratinase activity.</title>
        <authorList>
            <person name="Cao Z.-J."/>
        </authorList>
    </citation>
    <scope>NUCLEOTIDE SEQUENCE [LARGE SCALE GENOMIC DNA]</scope>
    <source>
        <strain evidence="1 2">DHHJ</strain>
    </source>
</reference>
<dbReference type="GO" id="GO:0032259">
    <property type="term" value="P:methylation"/>
    <property type="evidence" value="ECO:0007669"/>
    <property type="project" value="UniProtKB-KW"/>
</dbReference>
<dbReference type="SUPFAM" id="SSF53335">
    <property type="entry name" value="S-adenosyl-L-methionine-dependent methyltransferases"/>
    <property type="match status" value="1"/>
</dbReference>
<protein>
    <submittedName>
        <fullName evidence="1">Class I SAM-dependent methyltransferase</fullName>
    </submittedName>
</protein>
<dbReference type="Gene3D" id="3.40.50.150">
    <property type="entry name" value="Vaccinia Virus protein VP39"/>
    <property type="match status" value="1"/>
</dbReference>
<dbReference type="AlphaFoldDB" id="A0ABD7C2M2"/>
<dbReference type="Pfam" id="PF13578">
    <property type="entry name" value="Methyltransf_24"/>
    <property type="match status" value="1"/>
</dbReference>
<dbReference type="RefSeq" id="WP_049400811.1">
    <property type="nucleotide sequence ID" value="NZ_CP067993.1"/>
</dbReference>
<proteinExistence type="predicted"/>